<dbReference type="EMBL" id="JANBPY010000332">
    <property type="protein sequence ID" value="KAJ1967469.1"/>
    <property type="molecule type" value="Genomic_DNA"/>
</dbReference>
<evidence type="ECO:0000256" key="6">
    <source>
        <dbReference type="ARBA" id="ARBA00022723"/>
    </source>
</evidence>
<keyword evidence="8" id="KW-1015">Disulfide bond</keyword>
<dbReference type="GO" id="GO:0016603">
    <property type="term" value="F:glutaminyl-peptide cyclotransferase activity"/>
    <property type="evidence" value="ECO:0007669"/>
    <property type="project" value="UniProtKB-EC"/>
</dbReference>
<evidence type="ECO:0000313" key="13">
    <source>
        <dbReference type="Proteomes" id="UP001150925"/>
    </source>
</evidence>
<comment type="caution">
    <text evidence="12">The sequence shown here is derived from an EMBL/GenBank/DDBJ whole genome shotgun (WGS) entry which is preliminary data.</text>
</comment>
<evidence type="ECO:0000259" key="11">
    <source>
        <dbReference type="Pfam" id="PF04389"/>
    </source>
</evidence>
<evidence type="ECO:0000256" key="2">
    <source>
        <dbReference type="ARBA" id="ARBA00004613"/>
    </source>
</evidence>
<dbReference type="FunFam" id="3.40.630.10:FF:000029">
    <property type="entry name" value="Glutaminyl-peptide cyclotransferase"/>
    <property type="match status" value="1"/>
</dbReference>
<dbReference type="Pfam" id="PF04389">
    <property type="entry name" value="Peptidase_M28"/>
    <property type="match status" value="1"/>
</dbReference>
<keyword evidence="5" id="KW-0808">Transferase</keyword>
<dbReference type="CDD" id="cd03880">
    <property type="entry name" value="M28_QC_like"/>
    <property type="match status" value="1"/>
</dbReference>
<proteinExistence type="inferred from homology"/>
<dbReference type="GO" id="GO:0008233">
    <property type="term" value="F:peptidase activity"/>
    <property type="evidence" value="ECO:0007669"/>
    <property type="project" value="UniProtKB-KW"/>
</dbReference>
<keyword evidence="10" id="KW-0378">Hydrolase</keyword>
<accession>A0A9W8AWZ5</accession>
<keyword evidence="4" id="KW-0964">Secreted</keyword>
<dbReference type="Proteomes" id="UP001150925">
    <property type="component" value="Unassembled WGS sequence"/>
</dbReference>
<reference evidence="12" key="1">
    <citation type="submission" date="2022-07" db="EMBL/GenBank/DDBJ databases">
        <title>Phylogenomic reconstructions and comparative analyses of Kickxellomycotina fungi.</title>
        <authorList>
            <person name="Reynolds N.K."/>
            <person name="Stajich J.E."/>
            <person name="Barry K."/>
            <person name="Grigoriev I.V."/>
            <person name="Crous P."/>
            <person name="Smith M.E."/>
        </authorList>
    </citation>
    <scope>NUCLEOTIDE SEQUENCE</scope>
    <source>
        <strain evidence="12">RSA 1196</strain>
    </source>
</reference>
<evidence type="ECO:0000256" key="8">
    <source>
        <dbReference type="ARBA" id="ARBA00023157"/>
    </source>
</evidence>
<feature type="signal peptide" evidence="10">
    <location>
        <begin position="1"/>
        <end position="25"/>
    </location>
</feature>
<sequence length="346" mass="39089">MYGWLPFVVSIFLVLTWTLLSLCWADGLSTALDDNLLIDLAQLTQHQRLDPLEGDLLTPFLIKRVPGTMNNTRVQEYILGKMKALGWHIDLDAFSDDTPLGRIDFRNIIATKNPQAPRRLVLSAHFDSKYYPPEKGVFIGATDSAVPCALLLELAETLDKFLDEQADSPITLQLIFFDGEESFMNESREDFIWGSKHLAKVWEEVPGQSTISSNITRSVAPIRQIELMVLLDLLGAGSPSFPDYFPNTSKMFHQLAQLESRLKKLFLLSPGPSYFDTVNGYRGSVLDDHVPFIDRDVPVLHLIPSPFPKVWHTMDDNEEALVTDAILNFSVLMRAFVASYLKHHRA</sequence>
<dbReference type="EC" id="3.4.-.-" evidence="10"/>
<comment type="similarity">
    <text evidence="10">Belongs to the peptidase M28 family.</text>
</comment>
<dbReference type="GO" id="GO:0005576">
    <property type="term" value="C:extracellular region"/>
    <property type="evidence" value="ECO:0007669"/>
    <property type="project" value="UniProtKB-SubCell"/>
</dbReference>
<comment type="catalytic activity">
    <reaction evidence="1">
        <text>N-terminal L-glutaminyl-[peptide] = N-terminal 5-oxo-L-prolyl-[peptide] + NH4(+)</text>
        <dbReference type="Rhea" id="RHEA:23652"/>
        <dbReference type="Rhea" id="RHEA-COMP:11736"/>
        <dbReference type="Rhea" id="RHEA-COMP:11846"/>
        <dbReference type="ChEBI" id="CHEBI:28938"/>
        <dbReference type="ChEBI" id="CHEBI:64722"/>
        <dbReference type="ChEBI" id="CHEBI:87215"/>
        <dbReference type="EC" id="2.3.2.5"/>
    </reaction>
</comment>
<dbReference type="PANTHER" id="PTHR12283">
    <property type="entry name" value="GLUTAMINYL-PEPTIDE CYCLOTRANSFERASE"/>
    <property type="match status" value="1"/>
</dbReference>
<keyword evidence="6 10" id="KW-0479">Metal-binding</keyword>
<dbReference type="InterPro" id="IPR037457">
    <property type="entry name" value="M28_QC"/>
</dbReference>
<keyword evidence="10" id="KW-0732">Signal</keyword>
<name>A0A9W8AWZ5_9FUNG</name>
<organism evidence="12 13">
    <name type="scientific">Dispira parvispora</name>
    <dbReference type="NCBI Taxonomy" id="1520584"/>
    <lineage>
        <taxon>Eukaryota</taxon>
        <taxon>Fungi</taxon>
        <taxon>Fungi incertae sedis</taxon>
        <taxon>Zoopagomycota</taxon>
        <taxon>Kickxellomycotina</taxon>
        <taxon>Dimargaritomycetes</taxon>
        <taxon>Dimargaritales</taxon>
        <taxon>Dimargaritaceae</taxon>
        <taxon>Dispira</taxon>
    </lineage>
</organism>
<evidence type="ECO:0000256" key="7">
    <source>
        <dbReference type="ARBA" id="ARBA00022833"/>
    </source>
</evidence>
<feature type="domain" description="Peptidase M28" evidence="11">
    <location>
        <begin position="107"/>
        <end position="336"/>
    </location>
</feature>
<evidence type="ECO:0000256" key="1">
    <source>
        <dbReference type="ARBA" id="ARBA00000001"/>
    </source>
</evidence>
<keyword evidence="10" id="KW-0645">Protease</keyword>
<feature type="chain" id="PRO_5041011780" description="Peptide hydrolase" evidence="10">
    <location>
        <begin position="26"/>
        <end position="346"/>
    </location>
</feature>
<evidence type="ECO:0000256" key="9">
    <source>
        <dbReference type="ARBA" id="ARBA00023315"/>
    </source>
</evidence>
<dbReference type="InterPro" id="IPR007484">
    <property type="entry name" value="Peptidase_M28"/>
</dbReference>
<evidence type="ECO:0000256" key="4">
    <source>
        <dbReference type="ARBA" id="ARBA00022525"/>
    </source>
</evidence>
<dbReference type="OrthoDB" id="3907302at2759"/>
<keyword evidence="9" id="KW-0012">Acyltransferase</keyword>
<dbReference type="PANTHER" id="PTHR12283:SF6">
    <property type="entry name" value="GLUTAMINYL-PEPTIDE CYCLOTRANSFERASE-RELATED"/>
    <property type="match status" value="1"/>
</dbReference>
<evidence type="ECO:0000256" key="5">
    <source>
        <dbReference type="ARBA" id="ARBA00022679"/>
    </source>
</evidence>
<dbReference type="AlphaFoldDB" id="A0A9W8AWZ5"/>
<comment type="subcellular location">
    <subcellularLocation>
        <location evidence="2">Secreted</location>
    </subcellularLocation>
</comment>
<gene>
    <name evidence="12" type="ORF">IWQ62_001841</name>
</gene>
<evidence type="ECO:0000256" key="3">
    <source>
        <dbReference type="ARBA" id="ARBA00006014"/>
    </source>
</evidence>
<dbReference type="SUPFAM" id="SSF53187">
    <property type="entry name" value="Zn-dependent exopeptidases"/>
    <property type="match status" value="1"/>
</dbReference>
<evidence type="ECO:0000313" key="12">
    <source>
        <dbReference type="EMBL" id="KAJ1967469.1"/>
    </source>
</evidence>
<dbReference type="Gene3D" id="3.40.630.10">
    <property type="entry name" value="Zn peptidases"/>
    <property type="match status" value="1"/>
</dbReference>
<keyword evidence="13" id="KW-1185">Reference proteome</keyword>
<dbReference type="InterPro" id="IPR040234">
    <property type="entry name" value="QC/QCL"/>
</dbReference>
<keyword evidence="7 10" id="KW-0862">Zinc</keyword>
<dbReference type="GO" id="GO:0006508">
    <property type="term" value="P:proteolysis"/>
    <property type="evidence" value="ECO:0007669"/>
    <property type="project" value="UniProtKB-KW"/>
</dbReference>
<evidence type="ECO:0000256" key="10">
    <source>
        <dbReference type="RuleBase" id="RU361240"/>
    </source>
</evidence>
<protein>
    <recommendedName>
        <fullName evidence="10">Peptide hydrolase</fullName>
        <ecNumber evidence="10">3.4.-.-</ecNumber>
    </recommendedName>
</protein>
<dbReference type="GO" id="GO:0008270">
    <property type="term" value="F:zinc ion binding"/>
    <property type="evidence" value="ECO:0007669"/>
    <property type="project" value="TreeGrafter"/>
</dbReference>
<comment type="similarity">
    <text evidence="3">Belongs to the glutaminyl-peptide cyclotransferase family.</text>
</comment>